<dbReference type="InterPro" id="IPR052523">
    <property type="entry name" value="Trichothecene_AcTrans"/>
</dbReference>
<dbReference type="PROSITE" id="PS51186">
    <property type="entry name" value="GNAT"/>
    <property type="match status" value="1"/>
</dbReference>
<dbReference type="GeneID" id="54472556"/>
<evidence type="ECO:0000313" key="3">
    <source>
        <dbReference type="Proteomes" id="UP000799767"/>
    </source>
</evidence>
<dbReference type="InterPro" id="IPR016181">
    <property type="entry name" value="Acyl_CoA_acyltransferase"/>
</dbReference>
<dbReference type="Pfam" id="PF00583">
    <property type="entry name" value="Acetyltransf_1"/>
    <property type="match status" value="1"/>
</dbReference>
<dbReference type="PANTHER" id="PTHR42791:SF1">
    <property type="entry name" value="N-ACETYLTRANSFERASE DOMAIN-CONTAINING PROTEIN"/>
    <property type="match status" value="1"/>
</dbReference>
<dbReference type="EMBL" id="MU001631">
    <property type="protein sequence ID" value="KAF2488214.1"/>
    <property type="molecule type" value="Genomic_DNA"/>
</dbReference>
<dbReference type="OrthoDB" id="410198at2759"/>
<dbReference type="PANTHER" id="PTHR42791">
    <property type="entry name" value="GNAT FAMILY ACETYLTRANSFERASE"/>
    <property type="match status" value="1"/>
</dbReference>
<reference evidence="2" key="1">
    <citation type="journal article" date="2020" name="Stud. Mycol.">
        <title>101 Dothideomycetes genomes: a test case for predicting lifestyles and emergence of pathogens.</title>
        <authorList>
            <person name="Haridas S."/>
            <person name="Albert R."/>
            <person name="Binder M."/>
            <person name="Bloem J."/>
            <person name="Labutti K."/>
            <person name="Salamov A."/>
            <person name="Andreopoulos B."/>
            <person name="Baker S."/>
            <person name="Barry K."/>
            <person name="Bills G."/>
            <person name="Bluhm B."/>
            <person name="Cannon C."/>
            <person name="Castanera R."/>
            <person name="Culley D."/>
            <person name="Daum C."/>
            <person name="Ezra D."/>
            <person name="Gonzalez J."/>
            <person name="Henrissat B."/>
            <person name="Kuo A."/>
            <person name="Liang C."/>
            <person name="Lipzen A."/>
            <person name="Lutzoni F."/>
            <person name="Magnuson J."/>
            <person name="Mondo S."/>
            <person name="Nolan M."/>
            <person name="Ohm R."/>
            <person name="Pangilinan J."/>
            <person name="Park H.-J."/>
            <person name="Ramirez L."/>
            <person name="Alfaro M."/>
            <person name="Sun H."/>
            <person name="Tritt A."/>
            <person name="Yoshinaga Y."/>
            <person name="Zwiers L.-H."/>
            <person name="Turgeon B."/>
            <person name="Goodwin S."/>
            <person name="Spatafora J."/>
            <person name="Crous P."/>
            <person name="Grigoriev I."/>
        </authorList>
    </citation>
    <scope>NUCLEOTIDE SEQUENCE</scope>
    <source>
        <strain evidence="2">CBS 113389</strain>
    </source>
</reference>
<dbReference type="AlphaFoldDB" id="A0A6A6Q885"/>
<accession>A0A6A6Q885</accession>
<name>A0A6A6Q885_9PEZI</name>
<evidence type="ECO:0000259" key="1">
    <source>
        <dbReference type="PROSITE" id="PS51186"/>
    </source>
</evidence>
<dbReference type="Proteomes" id="UP000799767">
    <property type="component" value="Unassembled WGS sequence"/>
</dbReference>
<gene>
    <name evidence="2" type="ORF">BDY17DRAFT_25575</name>
</gene>
<dbReference type="CDD" id="cd04301">
    <property type="entry name" value="NAT_SF"/>
    <property type="match status" value="1"/>
</dbReference>
<dbReference type="InterPro" id="IPR000182">
    <property type="entry name" value="GNAT_dom"/>
</dbReference>
<dbReference type="RefSeq" id="XP_033594783.1">
    <property type="nucleotide sequence ID" value="XM_033731554.1"/>
</dbReference>
<keyword evidence="3" id="KW-1185">Reference proteome</keyword>
<protein>
    <recommendedName>
        <fullName evidence="1">N-acetyltransferase domain-containing protein</fullName>
    </recommendedName>
</protein>
<proteinExistence type="predicted"/>
<dbReference type="SUPFAM" id="SSF55729">
    <property type="entry name" value="Acyl-CoA N-acyltransferases (Nat)"/>
    <property type="match status" value="1"/>
</dbReference>
<organism evidence="2 3">
    <name type="scientific">Neohortaea acidophila</name>
    <dbReference type="NCBI Taxonomy" id="245834"/>
    <lineage>
        <taxon>Eukaryota</taxon>
        <taxon>Fungi</taxon>
        <taxon>Dikarya</taxon>
        <taxon>Ascomycota</taxon>
        <taxon>Pezizomycotina</taxon>
        <taxon>Dothideomycetes</taxon>
        <taxon>Dothideomycetidae</taxon>
        <taxon>Mycosphaerellales</taxon>
        <taxon>Teratosphaeriaceae</taxon>
        <taxon>Neohortaea</taxon>
    </lineage>
</organism>
<feature type="domain" description="N-acetyltransferase" evidence="1">
    <location>
        <begin position="180"/>
        <end position="264"/>
    </location>
</feature>
<sequence length="274" mass="30864">MATTTIAVQQQQGQHPEKPALSLANAASKTNLLSVHHTGKNVSTYSAGKGSKPDGVRVLALHEWKQAALSLAEAFQHDEVAMYLVNTPDRAHWTPEQKWALHLRIMEFVTYAHLLKGLVVAVGPNYDCVQLWMPPGKNMDDYLTLFRSGMWRLNYLLSAEGKQRFFTEFLPLLHTTKHAVMGARDDDSWYLVYLGTRPSGRGKGYARKGLEFVLSRADEEGRAAYLESSNVVNREFYGRLGFVMRESIQLTRGEVPVTMEIMVREPVKGEVKRG</sequence>
<dbReference type="GO" id="GO:0016747">
    <property type="term" value="F:acyltransferase activity, transferring groups other than amino-acyl groups"/>
    <property type="evidence" value="ECO:0007669"/>
    <property type="project" value="InterPro"/>
</dbReference>
<evidence type="ECO:0000313" key="2">
    <source>
        <dbReference type="EMBL" id="KAF2488214.1"/>
    </source>
</evidence>
<dbReference type="Gene3D" id="3.40.630.30">
    <property type="match status" value="1"/>
</dbReference>